<dbReference type="Proteomes" id="UP000824890">
    <property type="component" value="Unassembled WGS sequence"/>
</dbReference>
<name>A0ABQ8CZZ8_BRANA</name>
<organism evidence="1 2">
    <name type="scientific">Brassica napus</name>
    <name type="common">Rape</name>
    <dbReference type="NCBI Taxonomy" id="3708"/>
    <lineage>
        <taxon>Eukaryota</taxon>
        <taxon>Viridiplantae</taxon>
        <taxon>Streptophyta</taxon>
        <taxon>Embryophyta</taxon>
        <taxon>Tracheophyta</taxon>
        <taxon>Spermatophyta</taxon>
        <taxon>Magnoliopsida</taxon>
        <taxon>eudicotyledons</taxon>
        <taxon>Gunneridae</taxon>
        <taxon>Pentapetalae</taxon>
        <taxon>rosids</taxon>
        <taxon>malvids</taxon>
        <taxon>Brassicales</taxon>
        <taxon>Brassicaceae</taxon>
        <taxon>Brassiceae</taxon>
        <taxon>Brassica</taxon>
    </lineage>
</organism>
<dbReference type="EMBL" id="JAGKQM010000006">
    <property type="protein sequence ID" value="KAH0922639.1"/>
    <property type="molecule type" value="Genomic_DNA"/>
</dbReference>
<protein>
    <submittedName>
        <fullName evidence="1">Uncharacterized protein</fullName>
    </submittedName>
</protein>
<sequence>MTRPREPRGILEIDHVYQGFNTTNSRFKLSATPDNKLHIIDPLKNHHYMEFKCIHDIPHIKNINYPLGTNANYKNIFQIIYINISENTYLVDIMGVVFNTEVHFDDSAGPKMVFYIRDNIESEIKCVATGGHANAFQDGFENMRGRGEVDYLTSGSTRVCRRLRSSGNHYLTVTLMFGGMGAMRPL</sequence>
<evidence type="ECO:0000313" key="1">
    <source>
        <dbReference type="EMBL" id="KAH0922639.1"/>
    </source>
</evidence>
<comment type="caution">
    <text evidence="1">The sequence shown here is derived from an EMBL/GenBank/DDBJ whole genome shotgun (WGS) entry which is preliminary data.</text>
</comment>
<reference evidence="1 2" key="1">
    <citation type="submission" date="2021-05" db="EMBL/GenBank/DDBJ databases">
        <title>Genome Assembly of Synthetic Allotetraploid Brassica napus Reveals Homoeologous Exchanges between Subgenomes.</title>
        <authorList>
            <person name="Davis J.T."/>
        </authorList>
    </citation>
    <scope>NUCLEOTIDE SEQUENCE [LARGE SCALE GENOMIC DNA]</scope>
    <source>
        <strain evidence="2">cv. Da-Ae</strain>
        <tissue evidence="1">Seedling</tissue>
    </source>
</reference>
<proteinExistence type="predicted"/>
<evidence type="ECO:0000313" key="2">
    <source>
        <dbReference type="Proteomes" id="UP000824890"/>
    </source>
</evidence>
<keyword evidence="2" id="KW-1185">Reference proteome</keyword>
<gene>
    <name evidence="1" type="ORF">HID58_022657</name>
</gene>
<accession>A0ABQ8CZZ8</accession>